<evidence type="ECO:0000313" key="12">
    <source>
        <dbReference type="Proteomes" id="UP000038040"/>
    </source>
</evidence>
<evidence type="ECO:0000256" key="7">
    <source>
        <dbReference type="ARBA" id="ARBA00023170"/>
    </source>
</evidence>
<keyword evidence="4 9" id="KW-1133">Transmembrane helix</keyword>
<evidence type="ECO:0000256" key="5">
    <source>
        <dbReference type="ARBA" id="ARBA00023040"/>
    </source>
</evidence>
<accession>A0A0N4U0L9</accession>
<protein>
    <submittedName>
        <fullName evidence="14">G_PROTEIN_RECEP_F1_2 domain-containing protein</fullName>
    </submittedName>
</protein>
<feature type="transmembrane region" description="Helical" evidence="9">
    <location>
        <begin position="77"/>
        <end position="99"/>
    </location>
</feature>
<dbReference type="PANTHER" id="PTHR24230:SF136">
    <property type="entry name" value="G-PROTEIN COUPLED RECEPTORS FAMILY 1 PROFILE DOMAIN-CONTAINING PROTEIN"/>
    <property type="match status" value="1"/>
</dbReference>
<organism evidence="12 14">
    <name type="scientific">Dracunculus medinensis</name>
    <name type="common">Guinea worm</name>
    <dbReference type="NCBI Taxonomy" id="318479"/>
    <lineage>
        <taxon>Eukaryota</taxon>
        <taxon>Metazoa</taxon>
        <taxon>Ecdysozoa</taxon>
        <taxon>Nematoda</taxon>
        <taxon>Chromadorea</taxon>
        <taxon>Rhabditida</taxon>
        <taxon>Spirurina</taxon>
        <taxon>Dracunculoidea</taxon>
        <taxon>Dracunculidae</taxon>
        <taxon>Dracunculus</taxon>
    </lineage>
</organism>
<feature type="transmembrane region" description="Helical" evidence="9">
    <location>
        <begin position="111"/>
        <end position="133"/>
    </location>
</feature>
<dbReference type="EMBL" id="UYYG01001150">
    <property type="protein sequence ID" value="VDN54491.1"/>
    <property type="molecule type" value="Genomic_DNA"/>
</dbReference>
<dbReference type="GO" id="GO:0008528">
    <property type="term" value="F:G protein-coupled peptide receptor activity"/>
    <property type="evidence" value="ECO:0007669"/>
    <property type="project" value="TreeGrafter"/>
</dbReference>
<keyword evidence="2" id="KW-1003">Cell membrane</keyword>
<keyword evidence="3 9" id="KW-0812">Transmembrane</keyword>
<dbReference type="PANTHER" id="PTHR24230">
    <property type="entry name" value="G-PROTEIN COUPLED RECEPTOR"/>
    <property type="match status" value="1"/>
</dbReference>
<feature type="domain" description="G-protein coupled receptors family 1 profile" evidence="10">
    <location>
        <begin position="44"/>
        <end position="310"/>
    </location>
</feature>
<reference evidence="11 13" key="2">
    <citation type="submission" date="2018-11" db="EMBL/GenBank/DDBJ databases">
        <authorList>
            <consortium name="Pathogen Informatics"/>
        </authorList>
    </citation>
    <scope>NUCLEOTIDE SEQUENCE [LARGE SCALE GENOMIC DNA]</scope>
</reference>
<evidence type="ECO:0000313" key="13">
    <source>
        <dbReference type="Proteomes" id="UP000274756"/>
    </source>
</evidence>
<dbReference type="PRINTS" id="PR00237">
    <property type="entry name" value="GPCRRHODOPSN"/>
</dbReference>
<dbReference type="GO" id="GO:0007218">
    <property type="term" value="P:neuropeptide signaling pathway"/>
    <property type="evidence" value="ECO:0007669"/>
    <property type="project" value="TreeGrafter"/>
</dbReference>
<feature type="transmembrane region" description="Helical" evidence="9">
    <location>
        <begin position="257"/>
        <end position="279"/>
    </location>
</feature>
<keyword evidence="5" id="KW-0297">G-protein coupled receptor</keyword>
<dbReference type="STRING" id="318479.A0A0N4U0L9"/>
<dbReference type="PROSITE" id="PS50262">
    <property type="entry name" value="G_PROTEIN_RECEP_F1_2"/>
    <property type="match status" value="1"/>
</dbReference>
<name>A0A0N4U0L9_DRAME</name>
<evidence type="ECO:0000256" key="9">
    <source>
        <dbReference type="SAM" id="Phobius"/>
    </source>
</evidence>
<feature type="transmembrane region" description="Helical" evidence="9">
    <location>
        <begin position="291"/>
        <end position="313"/>
    </location>
</feature>
<dbReference type="OrthoDB" id="6435638at2759"/>
<feature type="transmembrane region" description="Helical" evidence="9">
    <location>
        <begin position="154"/>
        <end position="176"/>
    </location>
</feature>
<dbReference type="InterPro" id="IPR000276">
    <property type="entry name" value="GPCR_Rhodpsn"/>
</dbReference>
<dbReference type="Pfam" id="PF00001">
    <property type="entry name" value="7tm_1"/>
    <property type="match status" value="2"/>
</dbReference>
<feature type="transmembrane region" description="Helical" evidence="9">
    <location>
        <begin position="227"/>
        <end position="245"/>
    </location>
</feature>
<keyword evidence="7" id="KW-0675">Receptor</keyword>
<evidence type="ECO:0000256" key="4">
    <source>
        <dbReference type="ARBA" id="ARBA00022989"/>
    </source>
</evidence>
<gene>
    <name evidence="11" type="ORF">DME_LOCUS4464</name>
</gene>
<evidence type="ECO:0000256" key="8">
    <source>
        <dbReference type="ARBA" id="ARBA00023224"/>
    </source>
</evidence>
<dbReference type="Proteomes" id="UP000274756">
    <property type="component" value="Unassembled WGS sequence"/>
</dbReference>
<dbReference type="WBParaSite" id="DME_0000010401-mRNA-1">
    <property type="protein sequence ID" value="DME_0000010401-mRNA-1"/>
    <property type="gene ID" value="DME_0000010401"/>
</dbReference>
<keyword evidence="13" id="KW-1185">Reference proteome</keyword>
<evidence type="ECO:0000256" key="2">
    <source>
        <dbReference type="ARBA" id="ARBA00022475"/>
    </source>
</evidence>
<evidence type="ECO:0000313" key="11">
    <source>
        <dbReference type="EMBL" id="VDN54491.1"/>
    </source>
</evidence>
<proteinExistence type="predicted"/>
<dbReference type="GO" id="GO:0005886">
    <property type="term" value="C:plasma membrane"/>
    <property type="evidence" value="ECO:0007669"/>
    <property type="project" value="UniProtKB-SubCell"/>
</dbReference>
<dbReference type="AlphaFoldDB" id="A0A0N4U0L9"/>
<dbReference type="InterPro" id="IPR017452">
    <property type="entry name" value="GPCR_Rhodpsn_7TM"/>
</dbReference>
<evidence type="ECO:0000256" key="6">
    <source>
        <dbReference type="ARBA" id="ARBA00023136"/>
    </source>
</evidence>
<dbReference type="SUPFAM" id="SSF81321">
    <property type="entry name" value="Family A G protein-coupled receptor-like"/>
    <property type="match status" value="1"/>
</dbReference>
<keyword evidence="6 9" id="KW-0472">Membrane</keyword>
<dbReference type="Proteomes" id="UP000038040">
    <property type="component" value="Unplaced"/>
</dbReference>
<sequence length="318" mass="36723">MADSSCNETCSALQTTDSTSFTPATRLTADLVEIMIYIICLCIGGPLNLISFIRSYRNYISDRSRSQILLLRLHLNIADLLTMFIYTPTQIIWMTTFQWHGGDLLCRICKFFYTFSFYLNSFVIANIAIDRAYTTKSIRSIKASEIALERVRRTLIIVYIAATVFSAPQLFIFQLFHPIEFAEFKQCTPVWTIYAYEYDRKLLSPTVSEQEKQQYTADFIQVHRWEMVYNMAHLLLVFWIPTLIVASSYKAKRQATLILVAYLSLWSPYNIMALMNMFATSSETRDTILVTLPFLNALIVVNPVVNPIIYGLFESNPR</sequence>
<reference evidence="14" key="1">
    <citation type="submission" date="2017-02" db="UniProtKB">
        <authorList>
            <consortium name="WormBaseParasite"/>
        </authorList>
    </citation>
    <scope>IDENTIFICATION</scope>
</reference>
<evidence type="ECO:0000256" key="1">
    <source>
        <dbReference type="ARBA" id="ARBA00004651"/>
    </source>
</evidence>
<keyword evidence="8" id="KW-0807">Transducer</keyword>
<evidence type="ECO:0000256" key="3">
    <source>
        <dbReference type="ARBA" id="ARBA00022692"/>
    </source>
</evidence>
<evidence type="ECO:0000313" key="14">
    <source>
        <dbReference type="WBParaSite" id="DME_0000010401-mRNA-1"/>
    </source>
</evidence>
<evidence type="ECO:0000259" key="10">
    <source>
        <dbReference type="PROSITE" id="PS50262"/>
    </source>
</evidence>
<dbReference type="Gene3D" id="1.20.1070.10">
    <property type="entry name" value="Rhodopsin 7-helix transmembrane proteins"/>
    <property type="match status" value="1"/>
</dbReference>
<feature type="transmembrane region" description="Helical" evidence="9">
    <location>
        <begin position="34"/>
        <end position="56"/>
    </location>
</feature>
<comment type="subcellular location">
    <subcellularLocation>
        <location evidence="1">Cell membrane</location>
        <topology evidence="1">Multi-pass membrane protein</topology>
    </subcellularLocation>
</comment>